<dbReference type="OrthoDB" id="6021263at2759"/>
<proteinExistence type="predicted"/>
<dbReference type="PANTHER" id="PTHR28266">
    <property type="entry name" value="54S RIBOSOMAL PROTEIN L20, MITOCHONDRIAL"/>
    <property type="match status" value="1"/>
</dbReference>
<evidence type="ECO:0000313" key="2">
    <source>
        <dbReference type="EMBL" id="WVN84927.1"/>
    </source>
</evidence>
<reference evidence="2" key="1">
    <citation type="submission" date="2016-06" db="EMBL/GenBank/DDBJ databases">
        <authorList>
            <person name="Cuomo C."/>
            <person name="Litvintseva A."/>
            <person name="Heitman J."/>
            <person name="Chen Y."/>
            <person name="Sun S."/>
            <person name="Springer D."/>
            <person name="Dromer F."/>
            <person name="Young S."/>
            <person name="Zeng Q."/>
            <person name="Chapman S."/>
            <person name="Gujja S."/>
            <person name="Saif S."/>
            <person name="Birren B."/>
        </authorList>
    </citation>
    <scope>NUCLEOTIDE SEQUENCE</scope>
    <source>
        <strain evidence="2">CBS 7841</strain>
    </source>
</reference>
<evidence type="ECO:0000313" key="3">
    <source>
        <dbReference type="Proteomes" id="UP000094043"/>
    </source>
</evidence>
<evidence type="ECO:0000256" key="1">
    <source>
        <dbReference type="SAM" id="MobiDB-lite"/>
    </source>
</evidence>
<sequence length="211" mass="23305">MPLGSSSRISLSLSVFSRLGATRGVLHRARPPRRPVLASPHTPKQQLPTSGTSHPVAPPSTPSVLSTSASLSDTGLTFCHSPPPSAPSYKTGAVPDFIKWTVGSQSVRLSGEEGAVELGKHGARVWYGEKVEWDQQVVEKMKEMRAEGKSRREIGESLQIPSSLHRLIPRVAPLSHTQAAAKRQSTERQKASWGYQKRLDRDIRQKRKEFW</sequence>
<dbReference type="KEGG" id="cdep:91084279"/>
<feature type="region of interest" description="Disordered" evidence="1">
    <location>
        <begin position="175"/>
        <end position="194"/>
    </location>
</feature>
<dbReference type="EMBL" id="CP143784">
    <property type="protein sequence ID" value="WVN84927.1"/>
    <property type="molecule type" value="Genomic_DNA"/>
</dbReference>
<gene>
    <name evidence="2" type="ORF">L203_100063</name>
</gene>
<organism evidence="2 3">
    <name type="scientific">Cryptococcus depauperatus CBS 7841</name>
    <dbReference type="NCBI Taxonomy" id="1295531"/>
    <lineage>
        <taxon>Eukaryota</taxon>
        <taxon>Fungi</taxon>
        <taxon>Dikarya</taxon>
        <taxon>Basidiomycota</taxon>
        <taxon>Agaricomycotina</taxon>
        <taxon>Tremellomycetes</taxon>
        <taxon>Tremellales</taxon>
        <taxon>Cryptococcaceae</taxon>
        <taxon>Cryptococcus</taxon>
    </lineage>
</organism>
<dbReference type="GeneID" id="91084279"/>
<feature type="region of interest" description="Disordered" evidence="1">
    <location>
        <begin position="25"/>
        <end position="69"/>
    </location>
</feature>
<dbReference type="Proteomes" id="UP000094043">
    <property type="component" value="Chromosome 1"/>
</dbReference>
<dbReference type="VEuPathDB" id="FungiDB:L203_00278"/>
<feature type="compositionally biased region" description="Polar residues" evidence="1">
    <location>
        <begin position="42"/>
        <end position="53"/>
    </location>
</feature>
<dbReference type="PANTHER" id="PTHR28266:SF1">
    <property type="entry name" value="LARGE RIBOSOMAL SUBUNIT PROTEIN ML58"/>
    <property type="match status" value="1"/>
</dbReference>
<reference evidence="2" key="2">
    <citation type="journal article" date="2022" name="Elife">
        <title>Obligate sexual reproduction of a homothallic fungus closely related to the Cryptococcus pathogenic species complex.</title>
        <authorList>
            <person name="Passer A.R."/>
            <person name="Clancey S.A."/>
            <person name="Shea T."/>
            <person name="David-Palma M."/>
            <person name="Averette A.F."/>
            <person name="Boekhout T."/>
            <person name="Porcel B.M."/>
            <person name="Nowrousian M."/>
            <person name="Cuomo C.A."/>
            <person name="Sun S."/>
            <person name="Heitman J."/>
            <person name="Coelho M.A."/>
        </authorList>
    </citation>
    <scope>NUCLEOTIDE SEQUENCE</scope>
    <source>
        <strain evidence="2">CBS 7841</strain>
    </source>
</reference>
<keyword evidence="3" id="KW-1185">Reference proteome</keyword>
<accession>A0A1E3IZW5</accession>
<dbReference type="InterPro" id="IPR024388">
    <property type="entry name" value="Ribosomal_mL58"/>
</dbReference>
<name>A0A1E3IZW5_9TREE</name>
<reference evidence="2" key="3">
    <citation type="submission" date="2024-01" db="EMBL/GenBank/DDBJ databases">
        <authorList>
            <person name="Coelho M.A."/>
            <person name="David-Palma M."/>
            <person name="Shea T."/>
            <person name="Sun S."/>
            <person name="Cuomo C.A."/>
            <person name="Heitman J."/>
        </authorList>
    </citation>
    <scope>NUCLEOTIDE SEQUENCE</scope>
    <source>
        <strain evidence="2">CBS 7841</strain>
    </source>
</reference>
<protein>
    <submittedName>
        <fullName evidence="2">Uncharacterized protein</fullName>
    </submittedName>
</protein>
<dbReference type="RefSeq" id="XP_066065628.1">
    <property type="nucleotide sequence ID" value="XM_066209531.1"/>
</dbReference>
<dbReference type="AlphaFoldDB" id="A0A1E3IZW5"/>